<dbReference type="GeneID" id="63783739"/>
<evidence type="ECO:0000313" key="9">
    <source>
        <dbReference type="Proteomes" id="UP000193685"/>
    </source>
</evidence>
<dbReference type="OMA" id="AMHWAIS"/>
<feature type="chain" id="PRO_5012011123" evidence="7">
    <location>
        <begin position="25"/>
        <end position="186"/>
    </location>
</feature>
<organism evidence="8 9">
    <name type="scientific">Protomyces lactucae-debilis</name>
    <dbReference type="NCBI Taxonomy" id="2754530"/>
    <lineage>
        <taxon>Eukaryota</taxon>
        <taxon>Fungi</taxon>
        <taxon>Dikarya</taxon>
        <taxon>Ascomycota</taxon>
        <taxon>Taphrinomycotina</taxon>
        <taxon>Taphrinomycetes</taxon>
        <taxon>Taphrinales</taxon>
        <taxon>Protomycetaceae</taxon>
        <taxon>Protomyces</taxon>
    </lineage>
</organism>
<dbReference type="RefSeq" id="XP_040724506.1">
    <property type="nucleotide sequence ID" value="XM_040867140.1"/>
</dbReference>
<protein>
    <submittedName>
        <fullName evidence="8">GPR1/FUN34/yaaH family-domain-containing protein</fullName>
    </submittedName>
</protein>
<dbReference type="AlphaFoldDB" id="A0A1Y2FAE0"/>
<comment type="caution">
    <text evidence="8">The sequence shown here is derived from an EMBL/GenBank/DDBJ whole genome shotgun (WGS) entry which is preliminary data.</text>
</comment>
<feature type="signal peptide" evidence="7">
    <location>
        <begin position="1"/>
        <end position="24"/>
    </location>
</feature>
<keyword evidence="5 6" id="KW-0472">Membrane</keyword>
<evidence type="ECO:0000256" key="5">
    <source>
        <dbReference type="ARBA" id="ARBA00023136"/>
    </source>
</evidence>
<dbReference type="OrthoDB" id="3648309at2759"/>
<evidence type="ECO:0000256" key="4">
    <source>
        <dbReference type="ARBA" id="ARBA00022989"/>
    </source>
</evidence>
<dbReference type="PANTHER" id="PTHR31123:SF1">
    <property type="entry name" value="ACCUMULATION OF DYADS PROTEIN 2-RELATED"/>
    <property type="match status" value="1"/>
</dbReference>
<dbReference type="PANTHER" id="PTHR31123">
    <property type="entry name" value="ACCUMULATION OF DYADS PROTEIN 2-RELATED"/>
    <property type="match status" value="1"/>
</dbReference>
<comment type="subcellular location">
    <subcellularLocation>
        <location evidence="1">Membrane</location>
        <topology evidence="1">Multi-pass membrane protein</topology>
    </subcellularLocation>
</comment>
<dbReference type="InterPro" id="IPR000791">
    <property type="entry name" value="Gpr1/Fun34/SatP-like"/>
</dbReference>
<feature type="transmembrane region" description="Helical" evidence="6">
    <location>
        <begin position="125"/>
        <end position="145"/>
    </location>
</feature>
<dbReference type="InterPro" id="IPR051633">
    <property type="entry name" value="AceTr"/>
</dbReference>
<comment type="similarity">
    <text evidence="2">Belongs to the acetate uptake transporter (AceTr) (TC 2.A.96) family.</text>
</comment>
<feature type="transmembrane region" description="Helical" evidence="6">
    <location>
        <begin position="28"/>
        <end position="47"/>
    </location>
</feature>
<evidence type="ECO:0000313" key="8">
    <source>
        <dbReference type="EMBL" id="ORY80861.1"/>
    </source>
</evidence>
<feature type="transmembrane region" description="Helical" evidence="6">
    <location>
        <begin position="59"/>
        <end position="81"/>
    </location>
</feature>
<evidence type="ECO:0000256" key="7">
    <source>
        <dbReference type="SAM" id="SignalP"/>
    </source>
</evidence>
<proteinExistence type="inferred from homology"/>
<keyword evidence="4 6" id="KW-1133">Transmembrane helix</keyword>
<dbReference type="GO" id="GO:0015123">
    <property type="term" value="F:acetate transmembrane transporter activity"/>
    <property type="evidence" value="ECO:0007669"/>
    <property type="project" value="TreeGrafter"/>
</dbReference>
<accession>A0A1Y2FAE0</accession>
<reference evidence="8 9" key="1">
    <citation type="submission" date="2016-07" db="EMBL/GenBank/DDBJ databases">
        <title>Pervasive Adenine N6-methylation of Active Genes in Fungi.</title>
        <authorList>
            <consortium name="DOE Joint Genome Institute"/>
            <person name="Mondo S.J."/>
            <person name="Dannebaum R.O."/>
            <person name="Kuo R.C."/>
            <person name="Labutti K."/>
            <person name="Haridas S."/>
            <person name="Kuo A."/>
            <person name="Salamov A."/>
            <person name="Ahrendt S.R."/>
            <person name="Lipzen A."/>
            <person name="Sullivan W."/>
            <person name="Andreopoulos W.B."/>
            <person name="Clum A."/>
            <person name="Lindquist E."/>
            <person name="Daum C."/>
            <person name="Ramamoorthy G.K."/>
            <person name="Gryganskyi A."/>
            <person name="Culley D."/>
            <person name="Magnuson J.K."/>
            <person name="James T.Y."/>
            <person name="O'Malley M.A."/>
            <person name="Stajich J.E."/>
            <person name="Spatafora J.W."/>
            <person name="Visel A."/>
            <person name="Grigoriev I.V."/>
        </authorList>
    </citation>
    <scope>NUCLEOTIDE SEQUENCE [LARGE SCALE GENOMIC DNA]</scope>
    <source>
        <strain evidence="8 9">12-1054</strain>
    </source>
</reference>
<feature type="transmembrane region" description="Helical" evidence="6">
    <location>
        <begin position="160"/>
        <end position="180"/>
    </location>
</feature>
<feature type="non-terminal residue" evidence="8">
    <location>
        <position position="186"/>
    </location>
</feature>
<evidence type="ECO:0000256" key="1">
    <source>
        <dbReference type="ARBA" id="ARBA00004141"/>
    </source>
</evidence>
<dbReference type="Proteomes" id="UP000193685">
    <property type="component" value="Unassembled WGS sequence"/>
</dbReference>
<feature type="non-terminal residue" evidence="8">
    <location>
        <position position="1"/>
    </location>
</feature>
<evidence type="ECO:0000256" key="6">
    <source>
        <dbReference type="SAM" id="Phobius"/>
    </source>
</evidence>
<keyword evidence="9" id="KW-1185">Reference proteome</keyword>
<feature type="transmembrane region" description="Helical" evidence="6">
    <location>
        <begin position="101"/>
        <end position="118"/>
    </location>
</feature>
<keyword evidence="7" id="KW-0732">Signal</keyword>
<dbReference type="STRING" id="56484.A0A1Y2FAE0"/>
<sequence length="186" mass="20044">NPSPLGLSAFALTTMVLSLVNVSARQLATPNIVIGLALFYGGLVQLLAGMWEFACGNTFAGVALSSYGGFWLSFGVIFIPFFNIEEAYDTTATSGRFADAVGIYLICWAVFTFLLLICTLRSTVAFFLLFFTLDLAFIMLAIGYFREAQGDDNYADCLKAGGYFGILAAALAWINALSGIQDKQNS</sequence>
<dbReference type="NCBIfam" id="NF038013">
    <property type="entry name" value="AceTr_1"/>
    <property type="match status" value="1"/>
</dbReference>
<dbReference type="EMBL" id="MCFI01000012">
    <property type="protein sequence ID" value="ORY80861.1"/>
    <property type="molecule type" value="Genomic_DNA"/>
</dbReference>
<dbReference type="Pfam" id="PF01184">
    <property type="entry name" value="Gpr1_Fun34_YaaH"/>
    <property type="match status" value="1"/>
</dbReference>
<name>A0A1Y2FAE0_PROLT</name>
<evidence type="ECO:0000256" key="3">
    <source>
        <dbReference type="ARBA" id="ARBA00022692"/>
    </source>
</evidence>
<gene>
    <name evidence="8" type="ORF">BCR37DRAFT_334368</name>
</gene>
<dbReference type="GO" id="GO:0005886">
    <property type="term" value="C:plasma membrane"/>
    <property type="evidence" value="ECO:0007669"/>
    <property type="project" value="TreeGrafter"/>
</dbReference>
<keyword evidence="3 6" id="KW-0812">Transmembrane</keyword>
<evidence type="ECO:0000256" key="2">
    <source>
        <dbReference type="ARBA" id="ARBA00005587"/>
    </source>
</evidence>